<feature type="transmembrane region" description="Helical" evidence="10">
    <location>
        <begin position="373"/>
        <end position="395"/>
    </location>
</feature>
<feature type="region of interest" description="Disordered" evidence="11">
    <location>
        <begin position="65"/>
        <end position="84"/>
    </location>
</feature>
<dbReference type="PANTHER" id="PTHR43520:SF8">
    <property type="entry name" value="P-TYPE CU(+) TRANSPORTER"/>
    <property type="match status" value="1"/>
</dbReference>
<keyword evidence="6 10" id="KW-0067">ATP-binding</keyword>
<evidence type="ECO:0000256" key="6">
    <source>
        <dbReference type="ARBA" id="ARBA00022840"/>
    </source>
</evidence>
<protein>
    <submittedName>
        <fullName evidence="13">Heavy metal translocating P-type ATPase</fullName>
    </submittedName>
</protein>
<evidence type="ECO:0000256" key="7">
    <source>
        <dbReference type="ARBA" id="ARBA00022967"/>
    </source>
</evidence>
<dbReference type="PANTHER" id="PTHR43520">
    <property type="entry name" value="ATP7, ISOFORM B"/>
    <property type="match status" value="1"/>
</dbReference>
<dbReference type="Gene3D" id="2.70.150.10">
    <property type="entry name" value="Calcium-transporting ATPase, cytoplasmic transduction domain A"/>
    <property type="match status" value="1"/>
</dbReference>
<evidence type="ECO:0000256" key="5">
    <source>
        <dbReference type="ARBA" id="ARBA00022741"/>
    </source>
</evidence>
<comment type="subcellular location">
    <subcellularLocation>
        <location evidence="1">Cell membrane</location>
        <topology evidence="1">Multi-pass membrane protein</topology>
    </subcellularLocation>
</comment>
<dbReference type="InterPro" id="IPR023299">
    <property type="entry name" value="ATPase_P-typ_cyto_dom_N"/>
</dbReference>
<dbReference type="Pfam" id="PF00122">
    <property type="entry name" value="E1-E2_ATPase"/>
    <property type="match status" value="1"/>
</dbReference>
<feature type="transmembrane region" description="Helical" evidence="10">
    <location>
        <begin position="90"/>
        <end position="107"/>
    </location>
</feature>
<dbReference type="SUPFAM" id="SSF81665">
    <property type="entry name" value="Calcium ATPase, transmembrane domain M"/>
    <property type="match status" value="1"/>
</dbReference>
<evidence type="ECO:0000256" key="9">
    <source>
        <dbReference type="ARBA" id="ARBA00023136"/>
    </source>
</evidence>
<proteinExistence type="inferred from homology"/>
<evidence type="ECO:0000259" key="12">
    <source>
        <dbReference type="PROSITE" id="PS50846"/>
    </source>
</evidence>
<feature type="transmembrane region" description="Helical" evidence="10">
    <location>
        <begin position="151"/>
        <end position="174"/>
    </location>
</feature>
<dbReference type="Proteomes" id="UP001440984">
    <property type="component" value="Unassembled WGS sequence"/>
</dbReference>
<feature type="transmembrane region" description="Helical" evidence="10">
    <location>
        <begin position="346"/>
        <end position="367"/>
    </location>
</feature>
<dbReference type="SUPFAM" id="SSF55008">
    <property type="entry name" value="HMA, heavy metal-associated domain"/>
    <property type="match status" value="1"/>
</dbReference>
<evidence type="ECO:0000256" key="8">
    <source>
        <dbReference type="ARBA" id="ARBA00022989"/>
    </source>
</evidence>
<evidence type="ECO:0000256" key="1">
    <source>
        <dbReference type="ARBA" id="ARBA00004651"/>
    </source>
</evidence>
<dbReference type="Pfam" id="PF00403">
    <property type="entry name" value="HMA"/>
    <property type="match status" value="1"/>
</dbReference>
<dbReference type="PRINTS" id="PR00943">
    <property type="entry name" value="CUATPASE"/>
</dbReference>
<dbReference type="Pfam" id="PF00702">
    <property type="entry name" value="Hydrolase"/>
    <property type="match status" value="1"/>
</dbReference>
<gene>
    <name evidence="13" type="ORF">ABJI51_24865</name>
</gene>
<name>A0ABV0LK98_9PSEU</name>
<feature type="domain" description="HMA" evidence="12">
    <location>
        <begin position="2"/>
        <end position="66"/>
    </location>
</feature>
<accession>A0ABV0LK98</accession>
<dbReference type="SUPFAM" id="SSF56784">
    <property type="entry name" value="HAD-like"/>
    <property type="match status" value="1"/>
</dbReference>
<dbReference type="InterPro" id="IPR006121">
    <property type="entry name" value="HMA_dom"/>
</dbReference>
<dbReference type="InterPro" id="IPR017969">
    <property type="entry name" value="Heavy-metal-associated_CS"/>
</dbReference>
<dbReference type="PROSITE" id="PS50846">
    <property type="entry name" value="HMA_2"/>
    <property type="match status" value="1"/>
</dbReference>
<dbReference type="EMBL" id="JBDZYD010000009">
    <property type="protein sequence ID" value="MEQ0562329.1"/>
    <property type="molecule type" value="Genomic_DNA"/>
</dbReference>
<sequence>MTEIELAIGGMTCASCANRIERKLNKLDGVTASVNYATEKARVQAPEGVDSATLVATVEAAGYSATLPQPEQPQEPEGEDDPTKPLRQRLITSAVLAVPVILLAMVPALQFTYWQWISLTLAAPVVTWGAWPFHRAAWTNLRHGAATMDTLVSLGVLAAFAWSLWALLFGTAGLPGMVHPFELTIAPSDGAGNIYLEVAAGVTTFILAGRYFEARSKRRAGAALRALLELGAKEVAVLRDGAEVRIPTSALAVGDRFVVRPGEKIATDGVVEEGKSAVDASMLTGESVPVEVGEGDAVTGATVNAGGRLVVRATRVGADTQLAQMAKLVEDAQSGKAEVQRLADRVSGVFVPIVIGLAAATLGFWLGTGAGTAAAFTAAVAVLIIACPCALGLATPTALLVGTGRGAQLGVLIKGPEVLESTRRVDTVVLDKTGTVTAGRMTLVGVHVADGVDETELLRLAGALEDASEHPIATAIARAARERTGELPAVEDFTNVEGLGVQGIVEGHAVLIGRTALLEDWSRPLPDDLAAAKAAAEERGHTAVAVAWDGAARGVLLVADTVKPTSAEAISQLRELGLHPVLLTGDNAAVARAVAAEAGIDEVIAEVLPSDKLDVVKRLQDEGKVVAMVGDGVNDAPALAQADLGLAMGTGTDVAIEASDITLVRGDLRAVADAIRLSRRTLRTIKGNLFWAFAYNLAALPLAAAGLLNPMIAGAAMAFSSVFVVGNSLRLRGFTSRATS</sequence>
<feature type="transmembrane region" description="Helical" evidence="10">
    <location>
        <begin position="688"/>
        <end position="705"/>
    </location>
</feature>
<keyword evidence="5 10" id="KW-0547">Nucleotide-binding</keyword>
<dbReference type="SFLD" id="SFLDG00002">
    <property type="entry name" value="C1.7:_P-type_atpase_like"/>
    <property type="match status" value="1"/>
</dbReference>
<keyword evidence="8 10" id="KW-1133">Transmembrane helix</keyword>
<dbReference type="PRINTS" id="PR00119">
    <property type="entry name" value="CATATPASE"/>
</dbReference>
<dbReference type="InterPro" id="IPR059000">
    <property type="entry name" value="ATPase_P-type_domA"/>
</dbReference>
<keyword evidence="10" id="KW-1003">Cell membrane</keyword>
<evidence type="ECO:0000313" key="14">
    <source>
        <dbReference type="Proteomes" id="UP001440984"/>
    </source>
</evidence>
<dbReference type="SUPFAM" id="SSF81653">
    <property type="entry name" value="Calcium ATPase, transduction domain A"/>
    <property type="match status" value="1"/>
</dbReference>
<feature type="transmembrane region" description="Helical" evidence="10">
    <location>
        <begin position="711"/>
        <end position="729"/>
    </location>
</feature>
<evidence type="ECO:0000256" key="11">
    <source>
        <dbReference type="SAM" id="MobiDB-lite"/>
    </source>
</evidence>
<dbReference type="SFLD" id="SFLDS00003">
    <property type="entry name" value="Haloacid_Dehalogenase"/>
    <property type="match status" value="1"/>
</dbReference>
<dbReference type="InterPro" id="IPR023214">
    <property type="entry name" value="HAD_sf"/>
</dbReference>
<dbReference type="InterPro" id="IPR018303">
    <property type="entry name" value="ATPase_P-typ_P_site"/>
</dbReference>
<evidence type="ECO:0000256" key="2">
    <source>
        <dbReference type="ARBA" id="ARBA00006024"/>
    </source>
</evidence>
<keyword evidence="14" id="KW-1185">Reference proteome</keyword>
<organism evidence="13 14">
    <name type="scientific">Amycolatopsis melonis</name>
    <dbReference type="NCBI Taxonomy" id="3156488"/>
    <lineage>
        <taxon>Bacteria</taxon>
        <taxon>Bacillati</taxon>
        <taxon>Actinomycetota</taxon>
        <taxon>Actinomycetes</taxon>
        <taxon>Pseudonocardiales</taxon>
        <taxon>Pseudonocardiaceae</taxon>
        <taxon>Amycolatopsis</taxon>
    </lineage>
</organism>
<keyword evidence="4 10" id="KW-0479">Metal-binding</keyword>
<dbReference type="InterPro" id="IPR027256">
    <property type="entry name" value="P-typ_ATPase_IB"/>
</dbReference>
<feature type="transmembrane region" description="Helical" evidence="10">
    <location>
        <begin position="113"/>
        <end position="131"/>
    </location>
</feature>
<dbReference type="InterPro" id="IPR001757">
    <property type="entry name" value="P_typ_ATPase"/>
</dbReference>
<dbReference type="InterPro" id="IPR036412">
    <property type="entry name" value="HAD-like_sf"/>
</dbReference>
<feature type="transmembrane region" description="Helical" evidence="10">
    <location>
        <begin position="194"/>
        <end position="212"/>
    </location>
</feature>
<comment type="similarity">
    <text evidence="2 10">Belongs to the cation transport ATPase (P-type) (TC 3.A.3) family. Type IB subfamily.</text>
</comment>
<reference evidence="13 14" key="1">
    <citation type="submission" date="2024-05" db="EMBL/GenBank/DDBJ databases">
        <authorList>
            <person name="Zhao H."/>
            <person name="Xu Y."/>
            <person name="Lin S."/>
            <person name="Spain J.C."/>
            <person name="Zhou N.-Y."/>
        </authorList>
    </citation>
    <scope>NUCLEOTIDE SEQUENCE [LARGE SCALE GENOMIC DNA]</scope>
    <source>
        <strain evidence="13 14">NEAU-NG30</strain>
    </source>
</reference>
<keyword evidence="9 10" id="KW-0472">Membrane</keyword>
<dbReference type="NCBIfam" id="TIGR01525">
    <property type="entry name" value="ATPase-IB_hvy"/>
    <property type="match status" value="1"/>
</dbReference>
<evidence type="ECO:0000256" key="10">
    <source>
        <dbReference type="RuleBase" id="RU362081"/>
    </source>
</evidence>
<dbReference type="Gene3D" id="3.30.70.100">
    <property type="match status" value="1"/>
</dbReference>
<dbReference type="InterPro" id="IPR008250">
    <property type="entry name" value="ATPase_P-typ_transduc_dom_A_sf"/>
</dbReference>
<dbReference type="InterPro" id="IPR036163">
    <property type="entry name" value="HMA_dom_sf"/>
</dbReference>
<dbReference type="PROSITE" id="PS01047">
    <property type="entry name" value="HMA_1"/>
    <property type="match status" value="1"/>
</dbReference>
<comment type="caution">
    <text evidence="13">The sequence shown here is derived from an EMBL/GenBank/DDBJ whole genome shotgun (WGS) entry which is preliminary data.</text>
</comment>
<evidence type="ECO:0000256" key="4">
    <source>
        <dbReference type="ARBA" id="ARBA00022723"/>
    </source>
</evidence>
<dbReference type="NCBIfam" id="TIGR01511">
    <property type="entry name" value="ATPase-IB1_Cu"/>
    <property type="match status" value="1"/>
</dbReference>
<dbReference type="RefSeq" id="WP_348953810.1">
    <property type="nucleotide sequence ID" value="NZ_JBDZYD010000009.1"/>
</dbReference>
<dbReference type="SFLD" id="SFLDF00027">
    <property type="entry name" value="p-type_atpase"/>
    <property type="match status" value="1"/>
</dbReference>
<keyword evidence="3 10" id="KW-0812">Transmembrane</keyword>
<dbReference type="NCBIfam" id="TIGR01494">
    <property type="entry name" value="ATPase_P-type"/>
    <property type="match status" value="1"/>
</dbReference>
<dbReference type="Gene3D" id="3.40.50.1000">
    <property type="entry name" value="HAD superfamily/HAD-like"/>
    <property type="match status" value="1"/>
</dbReference>
<dbReference type="InterPro" id="IPR044492">
    <property type="entry name" value="P_typ_ATPase_HD_dom"/>
</dbReference>
<dbReference type="InterPro" id="IPR023298">
    <property type="entry name" value="ATPase_P-typ_TM_dom_sf"/>
</dbReference>
<dbReference type="PROSITE" id="PS00154">
    <property type="entry name" value="ATPASE_E1_E2"/>
    <property type="match status" value="1"/>
</dbReference>
<evidence type="ECO:0000313" key="13">
    <source>
        <dbReference type="EMBL" id="MEQ0562329.1"/>
    </source>
</evidence>
<dbReference type="Gene3D" id="3.40.1110.10">
    <property type="entry name" value="Calcium-transporting ATPase, cytoplasmic domain N"/>
    <property type="match status" value="1"/>
</dbReference>
<dbReference type="CDD" id="cd00371">
    <property type="entry name" value="HMA"/>
    <property type="match status" value="1"/>
</dbReference>
<keyword evidence="7" id="KW-1278">Translocase</keyword>
<dbReference type="CDD" id="cd02094">
    <property type="entry name" value="P-type_ATPase_Cu-like"/>
    <property type="match status" value="1"/>
</dbReference>
<evidence type="ECO:0000256" key="3">
    <source>
        <dbReference type="ARBA" id="ARBA00022692"/>
    </source>
</evidence>